<dbReference type="GO" id="GO:0030170">
    <property type="term" value="F:pyridoxal phosphate binding"/>
    <property type="evidence" value="ECO:0007669"/>
    <property type="project" value="InterPro"/>
</dbReference>
<proteinExistence type="inferred from homology"/>
<comment type="similarity">
    <text evidence="5">Belongs to the class-II pyridoxal-phosphate-dependent aminotransferase family. MalY/PatB cystathionine beta-lyase subfamily.</text>
</comment>
<keyword evidence="9" id="KW-0808">Transferase</keyword>
<dbReference type="PANTHER" id="PTHR43525:SF1">
    <property type="entry name" value="PROTEIN MALY"/>
    <property type="match status" value="1"/>
</dbReference>
<comment type="cofactor">
    <cofactor evidence="1">
        <name>pyridoxal 5'-phosphate</name>
        <dbReference type="ChEBI" id="CHEBI:597326"/>
    </cofactor>
</comment>
<evidence type="ECO:0000256" key="1">
    <source>
        <dbReference type="ARBA" id="ARBA00001933"/>
    </source>
</evidence>
<dbReference type="InterPro" id="IPR027619">
    <property type="entry name" value="C-S_lyase_PatB-like"/>
</dbReference>
<dbReference type="GO" id="GO:0047804">
    <property type="term" value="F:cysteine-S-conjugate beta-lyase activity"/>
    <property type="evidence" value="ECO:0007669"/>
    <property type="project" value="UniProtKB-EC"/>
</dbReference>
<evidence type="ECO:0000259" key="6">
    <source>
        <dbReference type="Pfam" id="PF00155"/>
    </source>
</evidence>
<organism evidence="9">
    <name type="scientific">Clostridioides difficile</name>
    <name type="common">Peptoclostridium difficile</name>
    <dbReference type="NCBI Taxonomy" id="1496"/>
    <lineage>
        <taxon>Bacteria</taxon>
        <taxon>Bacillati</taxon>
        <taxon>Bacillota</taxon>
        <taxon>Clostridia</taxon>
        <taxon>Peptostreptococcales</taxon>
        <taxon>Peptostreptococcaceae</taxon>
        <taxon>Clostridioides</taxon>
    </lineage>
</organism>
<dbReference type="Gene3D" id="3.90.1150.10">
    <property type="entry name" value="Aspartate Aminotransferase, domain 1"/>
    <property type="match status" value="1"/>
</dbReference>
<dbReference type="InterPro" id="IPR004839">
    <property type="entry name" value="Aminotransferase_I/II_large"/>
</dbReference>
<dbReference type="EC" id="4.4.1.13" evidence="2"/>
<keyword evidence="3" id="KW-0663">Pyridoxal phosphate</keyword>
<dbReference type="NCBIfam" id="TIGR04350">
    <property type="entry name" value="C_S_lyase_PatB"/>
    <property type="match status" value="1"/>
</dbReference>
<evidence type="ECO:0000313" key="7">
    <source>
        <dbReference type="EMBL" id="CDS85316.1"/>
    </source>
</evidence>
<evidence type="ECO:0000313" key="9">
    <source>
        <dbReference type="EMBL" id="CDT33862.1"/>
    </source>
</evidence>
<dbReference type="RefSeq" id="WP_021366985.1">
    <property type="nucleotide sequence ID" value="NZ_BBYB01000182.1"/>
</dbReference>
<name>A0A069AWH7_CLODI</name>
<evidence type="ECO:0000256" key="3">
    <source>
        <dbReference type="ARBA" id="ARBA00022898"/>
    </source>
</evidence>
<accession>A0A069AWH7</accession>
<dbReference type="EMBL" id="LK932407">
    <property type="protein sequence ID" value="CDS88728.1"/>
    <property type="molecule type" value="Genomic_DNA"/>
</dbReference>
<dbReference type="EMBL" id="LK933116">
    <property type="protein sequence ID" value="CDT33862.1"/>
    <property type="molecule type" value="Genomic_DNA"/>
</dbReference>
<dbReference type="InterPro" id="IPR015422">
    <property type="entry name" value="PyrdxlP-dep_Trfase_small"/>
</dbReference>
<sequence>MYNFDDKPDRVSEKCRKWDLNIIRDKFGDIREDFVPMWIADMDFKIPTEIENKFIEAVRRGVFGYTYCYDEFYDSVIGWQKNMHEVNVEKEWITLTYGTVSTLHYVVQAFCKKGDSIILNTPVYDPFESSAKKQGVNVVCNTLDVVNDRYYINFDKLEIQIKENKPKLMMFCTPHNPSGRIWTIEEMTRVATICKENNVILVADEVHAEHIHYGKFNSILKIEKELLENVILLTSPNKGFNLGGLKTSYSIVINKDIRDIFRNKLKQNSITSPNVFGIIGLITAYNECREWLSGVNEYIKSNYELLETWVNKYNKIKLMKMESSYLAWMDISGLGISASEFTDKLAIDTGVLLEDGSHFVKDGEKYVRINLGTQKENVIEALNRMDLFLKSL</sequence>
<dbReference type="Pfam" id="PF00155">
    <property type="entry name" value="Aminotran_1_2"/>
    <property type="match status" value="1"/>
</dbReference>
<feature type="domain" description="Aminotransferase class I/classII large" evidence="6">
    <location>
        <begin position="59"/>
        <end position="384"/>
    </location>
</feature>
<dbReference type="PANTHER" id="PTHR43525">
    <property type="entry name" value="PROTEIN MALY"/>
    <property type="match status" value="1"/>
</dbReference>
<evidence type="ECO:0000256" key="2">
    <source>
        <dbReference type="ARBA" id="ARBA00012224"/>
    </source>
</evidence>
<dbReference type="CDD" id="cd00609">
    <property type="entry name" value="AAT_like"/>
    <property type="match status" value="1"/>
</dbReference>
<dbReference type="GO" id="GO:0016740">
    <property type="term" value="F:transferase activity"/>
    <property type="evidence" value="ECO:0007669"/>
    <property type="project" value="UniProtKB-KW"/>
</dbReference>
<dbReference type="InterPro" id="IPR015424">
    <property type="entry name" value="PyrdxlP-dep_Trfase"/>
</dbReference>
<evidence type="ECO:0000256" key="4">
    <source>
        <dbReference type="ARBA" id="ARBA00023239"/>
    </source>
</evidence>
<dbReference type="AlphaFoldDB" id="A0A069AWH7"/>
<dbReference type="InterPro" id="IPR051798">
    <property type="entry name" value="Class-II_PLP-Dep_Aminotrans"/>
</dbReference>
<evidence type="ECO:0000256" key="5">
    <source>
        <dbReference type="ARBA" id="ARBA00037974"/>
    </source>
</evidence>
<reference evidence="9" key="1">
    <citation type="submission" date="2014-07" db="EMBL/GenBank/DDBJ databases">
        <authorList>
            <person name="Monot Marc"/>
        </authorList>
    </citation>
    <scope>NUCLEOTIDE SEQUENCE</scope>
    <source>
        <strain evidence="9">7032989</strain>
        <strain evidence="8">7032994</strain>
    </source>
</reference>
<dbReference type="InterPro" id="IPR015421">
    <property type="entry name" value="PyrdxlP-dep_Trfase_major"/>
</dbReference>
<keyword evidence="4" id="KW-0456">Lyase</keyword>
<dbReference type="EMBL" id="LK932505">
    <property type="protein sequence ID" value="CDS85316.1"/>
    <property type="molecule type" value="Genomic_DNA"/>
</dbReference>
<dbReference type="Gene3D" id="3.40.640.10">
    <property type="entry name" value="Type I PLP-dependent aspartate aminotransferase-like (Major domain)"/>
    <property type="match status" value="1"/>
</dbReference>
<gene>
    <name evidence="9" type="ORF">BN1095_440043</name>
    <name evidence="7" type="ORF">BN1096_520218</name>
    <name evidence="8" type="ORF">BN1097_680185</name>
</gene>
<dbReference type="SUPFAM" id="SSF53383">
    <property type="entry name" value="PLP-dependent transferases"/>
    <property type="match status" value="1"/>
</dbReference>
<evidence type="ECO:0000313" key="8">
    <source>
        <dbReference type="EMBL" id="CDS88728.1"/>
    </source>
</evidence>
<protein>
    <recommendedName>
        <fullName evidence="2">cysteine-S-conjugate beta-lyase</fullName>
        <ecNumber evidence="2">4.4.1.13</ecNumber>
    </recommendedName>
</protein>